<dbReference type="InterPro" id="IPR016181">
    <property type="entry name" value="Acyl_CoA_acyltransferase"/>
</dbReference>
<accession>A0A4R8XLC8</accession>
<dbReference type="Proteomes" id="UP000298433">
    <property type="component" value="Unassembled WGS sequence"/>
</dbReference>
<keyword evidence="2" id="KW-0808">Transferase</keyword>
<dbReference type="AlphaFoldDB" id="A0A4R8XLC8"/>
<gene>
    <name evidence="2" type="ORF">E3T23_13175</name>
</gene>
<dbReference type="SUPFAM" id="SSF55729">
    <property type="entry name" value="Acyl-CoA N-acyltransferases (Nat)"/>
    <property type="match status" value="1"/>
</dbReference>
<dbReference type="Gene3D" id="3.40.630.30">
    <property type="match status" value="1"/>
</dbReference>
<comment type="caution">
    <text evidence="2">The sequence shown here is derived from an EMBL/GenBank/DDBJ whole genome shotgun (WGS) entry which is preliminary data.</text>
</comment>
<sequence>MTAIAHQHPGTTGFTDEFHRVRDFLVRINHAIPTTPGFLWGRWEWMFSLPYLDASALHRIRIWEHNGRVVAVVTYETELGSAYLLTDPEHADLLPDMLQYALEHLTRGGEVRVLVGETDHNLQRIAAAHGLTATAEAEANAVLDLAGDLSYRLPAGYRIASLANERDMLRFDRLLHRGFNNPGLPRANAEAIQERLTSVSGPHLNPELNMLVVAPDGDYAAYCGIWHEPGTTYALVEPVCTDPDHRRRGLGRAAVLEAARRCRDLGARAAYVGSDQLFYYALGFTPHSRGIWWKL</sequence>
<feature type="domain" description="N-acetyltransferase" evidence="1">
    <location>
        <begin position="163"/>
        <end position="295"/>
    </location>
</feature>
<organism evidence="2 3">
    <name type="scientific">Cryobacterium cheniae</name>
    <dbReference type="NCBI Taxonomy" id="1259262"/>
    <lineage>
        <taxon>Bacteria</taxon>
        <taxon>Bacillati</taxon>
        <taxon>Actinomycetota</taxon>
        <taxon>Actinomycetes</taxon>
        <taxon>Micrococcales</taxon>
        <taxon>Microbacteriaceae</taxon>
        <taxon>Cryobacterium</taxon>
    </lineage>
</organism>
<proteinExistence type="predicted"/>
<name>A0A4R8XLC8_9MICO</name>
<evidence type="ECO:0000259" key="1">
    <source>
        <dbReference type="PROSITE" id="PS51186"/>
    </source>
</evidence>
<dbReference type="CDD" id="cd04301">
    <property type="entry name" value="NAT_SF"/>
    <property type="match status" value="1"/>
</dbReference>
<evidence type="ECO:0000313" key="2">
    <source>
        <dbReference type="EMBL" id="TFC77485.1"/>
    </source>
</evidence>
<dbReference type="Pfam" id="PF00583">
    <property type="entry name" value="Acetyltransf_1"/>
    <property type="match status" value="1"/>
</dbReference>
<dbReference type="EMBL" id="SOGN01000056">
    <property type="protein sequence ID" value="TFC77485.1"/>
    <property type="molecule type" value="Genomic_DNA"/>
</dbReference>
<dbReference type="GO" id="GO:0016747">
    <property type="term" value="F:acyltransferase activity, transferring groups other than amino-acyl groups"/>
    <property type="evidence" value="ECO:0007669"/>
    <property type="project" value="InterPro"/>
</dbReference>
<evidence type="ECO:0000313" key="3">
    <source>
        <dbReference type="Proteomes" id="UP000298433"/>
    </source>
</evidence>
<dbReference type="PROSITE" id="PS51186">
    <property type="entry name" value="GNAT"/>
    <property type="match status" value="1"/>
</dbReference>
<reference evidence="2 3" key="1">
    <citation type="submission" date="2019-03" db="EMBL/GenBank/DDBJ databases">
        <title>Genomics of glacier-inhabiting Cryobacterium strains.</title>
        <authorList>
            <person name="Liu Q."/>
            <person name="Xin Y.-H."/>
        </authorList>
    </citation>
    <scope>NUCLEOTIDE SEQUENCE [LARGE SCALE GENOMIC DNA]</scope>
    <source>
        <strain evidence="2 3">TMT2-48-2</strain>
    </source>
</reference>
<dbReference type="InterPro" id="IPR000182">
    <property type="entry name" value="GNAT_dom"/>
</dbReference>
<keyword evidence="3" id="KW-1185">Reference proteome</keyword>
<dbReference type="RefSeq" id="WP_134370914.1">
    <property type="nucleotide sequence ID" value="NZ_SOGN01000056.1"/>
</dbReference>
<protein>
    <submittedName>
        <fullName evidence="2">GNAT family N-acetyltransferase</fullName>
    </submittedName>
</protein>
<dbReference type="OrthoDB" id="3190820at2"/>